<feature type="non-terminal residue" evidence="1">
    <location>
        <position position="1"/>
    </location>
</feature>
<dbReference type="EMBL" id="CAJVPZ010029666">
    <property type="protein sequence ID" value="CAG8734742.1"/>
    <property type="molecule type" value="Genomic_DNA"/>
</dbReference>
<dbReference type="AlphaFoldDB" id="A0A9N9IHW3"/>
<proteinExistence type="predicted"/>
<protein>
    <submittedName>
        <fullName evidence="1">12817_t:CDS:1</fullName>
    </submittedName>
</protein>
<evidence type="ECO:0000313" key="1">
    <source>
        <dbReference type="EMBL" id="CAG8734742.1"/>
    </source>
</evidence>
<feature type="non-terminal residue" evidence="1">
    <location>
        <position position="59"/>
    </location>
</feature>
<name>A0A9N9IHW3_9GLOM</name>
<dbReference type="Proteomes" id="UP000789396">
    <property type="component" value="Unassembled WGS sequence"/>
</dbReference>
<sequence>IELYALKEEVVKEALFDCKARIEARVSELEGEENQVEDREFDIEDYTNLVVERDHLKAR</sequence>
<comment type="caution">
    <text evidence="1">The sequence shown here is derived from an EMBL/GenBank/DDBJ whole genome shotgun (WGS) entry which is preliminary data.</text>
</comment>
<evidence type="ECO:0000313" key="2">
    <source>
        <dbReference type="Proteomes" id="UP000789396"/>
    </source>
</evidence>
<accession>A0A9N9IHW3</accession>
<reference evidence="1" key="1">
    <citation type="submission" date="2021-06" db="EMBL/GenBank/DDBJ databases">
        <authorList>
            <person name="Kallberg Y."/>
            <person name="Tangrot J."/>
            <person name="Rosling A."/>
        </authorList>
    </citation>
    <scope>NUCLEOTIDE SEQUENCE</scope>
    <source>
        <strain evidence="1">IN212</strain>
    </source>
</reference>
<keyword evidence="2" id="KW-1185">Reference proteome</keyword>
<organism evidence="1 2">
    <name type="scientific">Racocetra fulgida</name>
    <dbReference type="NCBI Taxonomy" id="60492"/>
    <lineage>
        <taxon>Eukaryota</taxon>
        <taxon>Fungi</taxon>
        <taxon>Fungi incertae sedis</taxon>
        <taxon>Mucoromycota</taxon>
        <taxon>Glomeromycotina</taxon>
        <taxon>Glomeromycetes</taxon>
        <taxon>Diversisporales</taxon>
        <taxon>Gigasporaceae</taxon>
        <taxon>Racocetra</taxon>
    </lineage>
</organism>
<gene>
    <name evidence="1" type="ORF">RFULGI_LOCUS12407</name>
</gene>